<sequence>MAEKKVQSGSLLMFAIAIFLFLVCAVLAWSFRVWILIPISGLAVITQVISDLIGGASIGTMLGSALVMAFVPQLGFVLGLFTRYVLFAMRAPLPSGHPQSTIAKLYKQNSDSYSVAKVRRGSDTL</sequence>
<feature type="transmembrane region" description="Helical" evidence="1">
    <location>
        <begin position="35"/>
        <end position="53"/>
    </location>
</feature>
<protein>
    <submittedName>
        <fullName evidence="2">Uncharacterized protein</fullName>
    </submittedName>
</protein>
<comment type="caution">
    <text evidence="2">The sequence shown here is derived from an EMBL/GenBank/DDBJ whole genome shotgun (WGS) entry which is preliminary data.</text>
</comment>
<feature type="transmembrane region" description="Helical" evidence="1">
    <location>
        <begin position="65"/>
        <end position="86"/>
    </location>
</feature>
<reference evidence="2 3" key="1">
    <citation type="submission" date="2017-03" db="EMBL/GenBank/DDBJ databases">
        <authorList>
            <person name="Safronova V.I."/>
            <person name="Sazanova A.L."/>
            <person name="Chirak E.R."/>
        </authorList>
    </citation>
    <scope>NUCLEOTIDE SEQUENCE [LARGE SCALE GENOMIC DNA]</scope>
    <source>
        <strain evidence="2 3">Opo-243</strain>
    </source>
</reference>
<keyword evidence="3" id="KW-1185">Reference proteome</keyword>
<evidence type="ECO:0000313" key="3">
    <source>
        <dbReference type="Proteomes" id="UP000290819"/>
    </source>
</evidence>
<organism evidence="2 3">
    <name type="scientific">Bradyrhizobium betae</name>
    <dbReference type="NCBI Taxonomy" id="244734"/>
    <lineage>
        <taxon>Bacteria</taxon>
        <taxon>Pseudomonadati</taxon>
        <taxon>Pseudomonadota</taxon>
        <taxon>Alphaproteobacteria</taxon>
        <taxon>Hyphomicrobiales</taxon>
        <taxon>Nitrobacteraceae</taxon>
        <taxon>Bradyrhizobium</taxon>
    </lineage>
</organism>
<evidence type="ECO:0000256" key="1">
    <source>
        <dbReference type="SAM" id="Phobius"/>
    </source>
</evidence>
<gene>
    <name evidence="2" type="ORF">B5V03_15760</name>
</gene>
<keyword evidence="1" id="KW-1133">Transmembrane helix</keyword>
<accession>A0A4Q1VBG5</accession>
<keyword evidence="1" id="KW-0812">Transmembrane</keyword>
<dbReference type="EMBL" id="MZXW01000017">
    <property type="protein sequence ID" value="RXT47724.1"/>
    <property type="molecule type" value="Genomic_DNA"/>
</dbReference>
<keyword evidence="1" id="KW-0472">Membrane</keyword>
<feature type="transmembrane region" description="Helical" evidence="1">
    <location>
        <begin position="12"/>
        <end position="29"/>
    </location>
</feature>
<name>A0A4Q1VBG5_9BRAD</name>
<dbReference type="AlphaFoldDB" id="A0A4Q1VBG5"/>
<dbReference type="Proteomes" id="UP000290819">
    <property type="component" value="Unassembled WGS sequence"/>
</dbReference>
<evidence type="ECO:0000313" key="2">
    <source>
        <dbReference type="EMBL" id="RXT47724.1"/>
    </source>
</evidence>
<proteinExistence type="predicted"/>